<gene>
    <name evidence="8" type="ORF">NEE14_014910</name>
</gene>
<evidence type="ECO:0000256" key="3">
    <source>
        <dbReference type="ARBA" id="ARBA00022729"/>
    </source>
</evidence>
<keyword evidence="9" id="KW-1185">Reference proteome</keyword>
<feature type="domain" description="RagB/SusD" evidence="6">
    <location>
        <begin position="273"/>
        <end position="566"/>
    </location>
</feature>
<keyword evidence="4" id="KW-0472">Membrane</keyword>
<comment type="similarity">
    <text evidence="2">Belongs to the SusD family.</text>
</comment>
<evidence type="ECO:0000313" key="9">
    <source>
        <dbReference type="Proteomes" id="UP001320603"/>
    </source>
</evidence>
<evidence type="ECO:0000256" key="1">
    <source>
        <dbReference type="ARBA" id="ARBA00004442"/>
    </source>
</evidence>
<keyword evidence="3" id="KW-0732">Signal</keyword>
<evidence type="ECO:0000259" key="7">
    <source>
        <dbReference type="Pfam" id="PF14322"/>
    </source>
</evidence>
<dbReference type="InterPro" id="IPR012944">
    <property type="entry name" value="SusD_RagB_dom"/>
</dbReference>
<comment type="subcellular location">
    <subcellularLocation>
        <location evidence="1">Cell outer membrane</location>
    </subcellularLocation>
</comment>
<organism evidence="8 9">
    <name type="scientific">Parabacteroides absconsus</name>
    <dbReference type="NCBI Taxonomy" id="2951805"/>
    <lineage>
        <taxon>Bacteria</taxon>
        <taxon>Pseudomonadati</taxon>
        <taxon>Bacteroidota</taxon>
        <taxon>Bacteroidia</taxon>
        <taxon>Bacteroidales</taxon>
        <taxon>Tannerellaceae</taxon>
        <taxon>Parabacteroides</taxon>
    </lineage>
</organism>
<dbReference type="EMBL" id="CP146284">
    <property type="protein sequence ID" value="WWV66249.1"/>
    <property type="molecule type" value="Genomic_DNA"/>
</dbReference>
<evidence type="ECO:0000256" key="2">
    <source>
        <dbReference type="ARBA" id="ARBA00006275"/>
    </source>
</evidence>
<evidence type="ECO:0000259" key="6">
    <source>
        <dbReference type="Pfam" id="PF07980"/>
    </source>
</evidence>
<reference evidence="8 9" key="1">
    <citation type="submission" date="2024-02" db="EMBL/GenBank/DDBJ databases">
        <title>Whole genome sequencing of Parabacteroides sp. AD58.</title>
        <authorList>
            <person name="Chaplin A.V."/>
            <person name="Pikina A.P."/>
            <person name="Sokolova S.R."/>
            <person name="Korostin D.O."/>
            <person name="Efimov B.A."/>
        </authorList>
    </citation>
    <scope>NUCLEOTIDE SEQUENCE [LARGE SCALE GENOMIC DNA]</scope>
    <source>
        <strain evidence="8 9">AD58</strain>
    </source>
</reference>
<evidence type="ECO:0000256" key="5">
    <source>
        <dbReference type="ARBA" id="ARBA00023237"/>
    </source>
</evidence>
<dbReference type="InterPro" id="IPR033985">
    <property type="entry name" value="SusD-like_N"/>
</dbReference>
<keyword evidence="5" id="KW-0998">Cell outer membrane</keyword>
<proteinExistence type="inferred from homology"/>
<dbReference type="Gene3D" id="1.25.40.390">
    <property type="match status" value="1"/>
</dbReference>
<dbReference type="InterPro" id="IPR011990">
    <property type="entry name" value="TPR-like_helical_dom_sf"/>
</dbReference>
<name>A0ABZ2IPY6_9BACT</name>
<sequence length="566" mass="64657">MKRNKIIITLFTGMTLLSACHDLNLNPLSYGSTESWYSDETEVEMAVNELYRNDFWLIDEDTNTDWSDDNIYRESLTEFQNATLNGQHTQVINLWSNQYKVISRANSIINKAQRAIENGASESTINAFIAEAHFHRASAYAKLSQKFGAVPLVENDVDIEEGLTMGRTDLATIKQFVYDEYDKAIEVLPVSYTDEQRATKGAALALKARYALYMGDYAIAAEAAKAVIELGVYSLHPNYQELFLQGTKTSPENIFVMARSIEFGIYTDARYPLPRNHGGYAAPNPTWDLFASYVCTDGLPIDESPLFDPHDPFKNRDPRLSMTIVPFGENFLGIEFNPHPEALEVMNYKTGKMITNNDTRAVAQYASYNGLVWKKGLDESCLENAFRTEPNRIIIRYADVLLIYAEAMIELNQIDQSVLDAMNEVRARAYGVDKSATDQYPAFTATDQKTLRSQLRMERRMEFPKEGLRYMDLIRWKLMDKVMSKKVYMMLYPSSLLIEKVVNEGDWFWPFAPDIDENGLADFTKIEATGKIAVIAQKNWDDRQYLWPIPTTEIQINPNMKQNPGY</sequence>
<dbReference type="Pfam" id="PF07980">
    <property type="entry name" value="SusD_RagB"/>
    <property type="match status" value="1"/>
</dbReference>
<dbReference type="RefSeq" id="WP_251967473.1">
    <property type="nucleotide sequence ID" value="NZ_CP146284.1"/>
</dbReference>
<dbReference type="SUPFAM" id="SSF48452">
    <property type="entry name" value="TPR-like"/>
    <property type="match status" value="1"/>
</dbReference>
<evidence type="ECO:0000256" key="4">
    <source>
        <dbReference type="ARBA" id="ARBA00023136"/>
    </source>
</evidence>
<dbReference type="PROSITE" id="PS51257">
    <property type="entry name" value="PROKAR_LIPOPROTEIN"/>
    <property type="match status" value="1"/>
</dbReference>
<feature type="domain" description="SusD-like N-terminal" evidence="7">
    <location>
        <begin position="46"/>
        <end position="211"/>
    </location>
</feature>
<evidence type="ECO:0000313" key="8">
    <source>
        <dbReference type="EMBL" id="WWV66249.1"/>
    </source>
</evidence>
<dbReference type="Pfam" id="PF14322">
    <property type="entry name" value="SusD-like_3"/>
    <property type="match status" value="1"/>
</dbReference>
<dbReference type="Proteomes" id="UP001320603">
    <property type="component" value="Chromosome"/>
</dbReference>
<protein>
    <submittedName>
        <fullName evidence="8">RagB/SusD family nutrient uptake outer membrane protein</fullName>
    </submittedName>
</protein>
<accession>A0ABZ2IPY6</accession>